<gene>
    <name evidence="11" type="ORF">N0V93_008294</name>
</gene>
<dbReference type="OrthoDB" id="269227at2759"/>
<dbReference type="Pfam" id="PF05199">
    <property type="entry name" value="GMC_oxred_C"/>
    <property type="match status" value="1"/>
</dbReference>
<evidence type="ECO:0000256" key="1">
    <source>
        <dbReference type="ARBA" id="ARBA00001974"/>
    </source>
</evidence>
<feature type="signal peptide" evidence="9">
    <location>
        <begin position="1"/>
        <end position="19"/>
    </location>
</feature>
<dbReference type="PANTHER" id="PTHR11552:SF201">
    <property type="entry name" value="GLUCOSE-METHANOL-CHOLINE OXIDOREDUCTASE N-TERMINAL DOMAIN-CONTAINING PROTEIN"/>
    <property type="match status" value="1"/>
</dbReference>
<feature type="binding site" evidence="7">
    <location>
        <position position="250"/>
    </location>
    <ligand>
        <name>FAD</name>
        <dbReference type="ChEBI" id="CHEBI:57692"/>
    </ligand>
</feature>
<comment type="caution">
    <text evidence="11">The sequence shown here is derived from an EMBL/GenBank/DDBJ whole genome shotgun (WGS) entry which is preliminary data.</text>
</comment>
<dbReference type="GO" id="GO:0050660">
    <property type="term" value="F:flavin adenine dinucleotide binding"/>
    <property type="evidence" value="ECO:0007669"/>
    <property type="project" value="InterPro"/>
</dbReference>
<evidence type="ECO:0000256" key="2">
    <source>
        <dbReference type="ARBA" id="ARBA00010790"/>
    </source>
</evidence>
<dbReference type="EMBL" id="JAPEVB010000005">
    <property type="protein sequence ID" value="KAJ4387695.1"/>
    <property type="molecule type" value="Genomic_DNA"/>
</dbReference>
<dbReference type="PIRSF" id="PIRSF000137">
    <property type="entry name" value="Alcohol_oxidase"/>
    <property type="match status" value="1"/>
</dbReference>
<evidence type="ECO:0000313" key="12">
    <source>
        <dbReference type="Proteomes" id="UP001140453"/>
    </source>
</evidence>
<dbReference type="PANTHER" id="PTHR11552">
    <property type="entry name" value="GLUCOSE-METHANOL-CHOLINE GMC OXIDOREDUCTASE"/>
    <property type="match status" value="1"/>
</dbReference>
<dbReference type="Gene3D" id="4.10.450.10">
    <property type="entry name" value="Glucose Oxidase, domain 2"/>
    <property type="match status" value="1"/>
</dbReference>
<comment type="cofactor">
    <cofactor evidence="1 7">
        <name>FAD</name>
        <dbReference type="ChEBI" id="CHEBI:57692"/>
    </cofactor>
</comment>
<dbReference type="GO" id="GO:0016614">
    <property type="term" value="F:oxidoreductase activity, acting on CH-OH group of donors"/>
    <property type="evidence" value="ECO:0007669"/>
    <property type="project" value="InterPro"/>
</dbReference>
<dbReference type="PROSITE" id="PS00623">
    <property type="entry name" value="GMC_OXRED_1"/>
    <property type="match status" value="1"/>
</dbReference>
<evidence type="ECO:0000313" key="11">
    <source>
        <dbReference type="EMBL" id="KAJ4387695.1"/>
    </source>
</evidence>
<evidence type="ECO:0000256" key="8">
    <source>
        <dbReference type="RuleBase" id="RU003968"/>
    </source>
</evidence>
<feature type="chain" id="PRO_5040777539" description="Glucose-methanol-choline oxidoreductase N-terminal domain-containing protein" evidence="9">
    <location>
        <begin position="20"/>
        <end position="572"/>
    </location>
</feature>
<proteinExistence type="inferred from homology"/>
<protein>
    <recommendedName>
        <fullName evidence="10">Glucose-methanol-choline oxidoreductase N-terminal domain-containing protein</fullName>
    </recommendedName>
</protein>
<evidence type="ECO:0000256" key="7">
    <source>
        <dbReference type="PIRSR" id="PIRSR000137-2"/>
    </source>
</evidence>
<keyword evidence="4 7" id="KW-0274">FAD</keyword>
<evidence type="ECO:0000256" key="6">
    <source>
        <dbReference type="PIRSR" id="PIRSR000137-1"/>
    </source>
</evidence>
<keyword evidence="5" id="KW-0560">Oxidoreductase</keyword>
<evidence type="ECO:0000256" key="5">
    <source>
        <dbReference type="ARBA" id="ARBA00023002"/>
    </source>
</evidence>
<evidence type="ECO:0000259" key="10">
    <source>
        <dbReference type="PROSITE" id="PS00623"/>
    </source>
</evidence>
<dbReference type="Gene3D" id="3.50.50.60">
    <property type="entry name" value="FAD/NAD(P)-binding domain"/>
    <property type="match status" value="1"/>
</dbReference>
<sequence>MFILIVSLVLSLLPAACGAAYDYIIVGGGTSGLLLSMLLSADPNVTVAVLEAGLDGRDDPLITVPENEGAIVGTAYDWAFTSVAQSNLYQDASIAYPLGRTLGGSSAMNFMIYHRASTVEFDAWESVLNISGWNWETIYTAFKAAENFTAAPTALEQEGLTSDAAYHGFSGPVAGTMSRNVFSLWEDYVVPSLEELGVPKLIDADGGETTGVRYVPLAVNATSYTRSYSATAYTAVEGRSNLDVLTNTTVKRLLWSDNSVGELAVANAVEYVDPSTGSLATLNASNIILSAGSIQSAPLLESSGIGDPLILSTLDIPVVVDLPAVGTLFQDHLTYAGSFSFNTTLQFTGDQYIQALQDYAQPSRFLSSEDYAFATDLLFNVAEATPPPGASNASLTMLRTLWTADEPLIEFGWFLGFVTGYVLHPLSSGTIHAAPSSTQPAIDPNFNGAQINGTAFDLWLLSKALQYYATKVASAGPLGAVGAEFSVSGDLPFDTFQNTVFAGLSSGSHPTGGCVMMPRDQGGVVDENLQVYGTANVRVVDASVVPVSPGQHTMGLAYAIAVRAAEILRAGL</sequence>
<organism evidence="11 12">
    <name type="scientific">Gnomoniopsis smithogilvyi</name>
    <dbReference type="NCBI Taxonomy" id="1191159"/>
    <lineage>
        <taxon>Eukaryota</taxon>
        <taxon>Fungi</taxon>
        <taxon>Dikarya</taxon>
        <taxon>Ascomycota</taxon>
        <taxon>Pezizomycotina</taxon>
        <taxon>Sordariomycetes</taxon>
        <taxon>Sordariomycetidae</taxon>
        <taxon>Diaporthales</taxon>
        <taxon>Gnomoniaceae</taxon>
        <taxon>Gnomoniopsis</taxon>
    </lineage>
</organism>
<reference evidence="11" key="1">
    <citation type="submission" date="2022-10" db="EMBL/GenBank/DDBJ databases">
        <title>Tapping the CABI collections for fungal endophytes: first genome assemblies for Collariella, Neodidymelliopsis, Ascochyta clinopodiicola, Didymella pomorum, Didymosphaeria variabile, Neocosmospora piperis and Neocucurbitaria cava.</title>
        <authorList>
            <person name="Hill R."/>
        </authorList>
    </citation>
    <scope>NUCLEOTIDE SEQUENCE</scope>
    <source>
        <strain evidence="11">IMI 355082</strain>
    </source>
</reference>
<accession>A0A9W8YLF8</accession>
<comment type="similarity">
    <text evidence="2 8">Belongs to the GMC oxidoreductase family.</text>
</comment>
<name>A0A9W8YLF8_9PEZI</name>
<keyword evidence="3 8" id="KW-0285">Flavoprotein</keyword>
<dbReference type="InterPro" id="IPR007867">
    <property type="entry name" value="GMC_OxRtase_C"/>
</dbReference>
<dbReference type="AlphaFoldDB" id="A0A9W8YLF8"/>
<dbReference type="InterPro" id="IPR000172">
    <property type="entry name" value="GMC_OxRdtase_N"/>
</dbReference>
<keyword evidence="9" id="KW-0732">Signal</keyword>
<dbReference type="Pfam" id="PF00732">
    <property type="entry name" value="GMC_oxred_N"/>
    <property type="match status" value="1"/>
</dbReference>
<evidence type="ECO:0000256" key="4">
    <source>
        <dbReference type="ARBA" id="ARBA00022827"/>
    </source>
</evidence>
<dbReference type="InterPro" id="IPR036188">
    <property type="entry name" value="FAD/NAD-bd_sf"/>
</dbReference>
<dbReference type="InterPro" id="IPR012132">
    <property type="entry name" value="GMC_OxRdtase"/>
</dbReference>
<evidence type="ECO:0000256" key="3">
    <source>
        <dbReference type="ARBA" id="ARBA00022630"/>
    </source>
</evidence>
<dbReference type="Gene3D" id="3.30.560.10">
    <property type="entry name" value="Glucose Oxidase, domain 3"/>
    <property type="match status" value="1"/>
</dbReference>
<dbReference type="SUPFAM" id="SSF51905">
    <property type="entry name" value="FAD/NAD(P)-binding domain"/>
    <property type="match status" value="1"/>
</dbReference>
<feature type="domain" description="Glucose-methanol-choline oxidoreductase N-terminal" evidence="10">
    <location>
        <begin position="99"/>
        <end position="122"/>
    </location>
</feature>
<keyword evidence="12" id="KW-1185">Reference proteome</keyword>
<feature type="active site" description="Proton acceptor" evidence="6">
    <location>
        <position position="552"/>
    </location>
</feature>
<feature type="binding site" evidence="7">
    <location>
        <begin position="30"/>
        <end position="31"/>
    </location>
    <ligand>
        <name>FAD</name>
        <dbReference type="ChEBI" id="CHEBI:57692"/>
    </ligand>
</feature>
<evidence type="ECO:0000256" key="9">
    <source>
        <dbReference type="SAM" id="SignalP"/>
    </source>
</evidence>
<dbReference type="InterPro" id="IPR027424">
    <property type="entry name" value="Glucose_Oxidase_domain_2"/>
</dbReference>
<dbReference type="Proteomes" id="UP001140453">
    <property type="component" value="Unassembled WGS sequence"/>
</dbReference>
<feature type="active site" description="Proton donor" evidence="6">
    <location>
        <position position="509"/>
    </location>
</feature>